<sequence>MATLVPVTRAGQRPPWQEWCGRDLPPELFAACQQARELSGQRKFDDALESYYEALRFDPTNLYLRTQIAGIQEQLWLHLDALETYYGALRLDGRNSAQRNARTGMRSWDPRRTLRHRYGWWRGGVLEARFRYAVVLGVAERTADQWCKGDDPPCPRRTHARKQIRQALAPALAARHWRAFTGLKPPGRAEPFGPDQEGPVREWLETELGERRRRYPTVREIFQLACKEEMQQLAADYPRMIRLRHPFVRAHGTLTRTSLRLNRDVWAPLRLAWAHEDAGSDRMELLENPLSWPSSADTLARGIRSARGGLRGVHRWLSPGWRLWQDNYNAACVYAVAMNGTRGQSGSQERRALADLAVDKLEGVGHADVSGFHPVTRSWLLIEDPDMEKLRQESRFIRFERETYPHAAPDRHRPERPLRPEMKAYGRQLLSGCAAVMEHTWRLRRGQLPAEPYVLSEWFVGEAELWRCVERIASNQGRNWRDRERLLQRVREVADRRLLVRCGLPSRLPEMDDLLDEAAWDTVDGVQERIRSFEETFEKRLSALSLAVAVGANGSANRLSPIRLSTQWLAAVRQNGASAAVVKQAAAQQACSDYETAWRAVRELLDPDQSATALSDALQRFHVPQGMYSL</sequence>
<dbReference type="Gene3D" id="1.25.40.10">
    <property type="entry name" value="Tetratricopeptide repeat domain"/>
    <property type="match status" value="1"/>
</dbReference>
<accession>N0CGR4</accession>
<dbReference type="Proteomes" id="UP000013304">
    <property type="component" value="Chromosome"/>
</dbReference>
<dbReference type="eggNOG" id="COG0457">
    <property type="taxonomic scope" value="Bacteria"/>
</dbReference>
<dbReference type="EMBL" id="CP005080">
    <property type="protein sequence ID" value="AGK75331.1"/>
    <property type="molecule type" value="Genomic_DNA"/>
</dbReference>
<dbReference type="OrthoDB" id="3600608at2"/>
<dbReference type="PATRIC" id="fig|1303692.3.peg.356"/>
<evidence type="ECO:0000313" key="1">
    <source>
        <dbReference type="EMBL" id="AGK75331.1"/>
    </source>
</evidence>
<organism evidence="1 2">
    <name type="scientific">Streptomyces microflavus DSM 40593</name>
    <dbReference type="NCBI Taxonomy" id="1303692"/>
    <lineage>
        <taxon>Bacteria</taxon>
        <taxon>Bacillati</taxon>
        <taxon>Actinomycetota</taxon>
        <taxon>Actinomycetes</taxon>
        <taxon>Kitasatosporales</taxon>
        <taxon>Streptomycetaceae</taxon>
        <taxon>Streptomyces</taxon>
    </lineage>
</organism>
<dbReference type="InterPro" id="IPR011990">
    <property type="entry name" value="TPR-like_helical_dom_sf"/>
</dbReference>
<dbReference type="AlphaFoldDB" id="N0CGR4"/>
<dbReference type="KEGG" id="sfi:SFUL_347"/>
<evidence type="ECO:0000313" key="2">
    <source>
        <dbReference type="Proteomes" id="UP000013304"/>
    </source>
</evidence>
<reference evidence="1 2" key="1">
    <citation type="submission" date="2013-04" db="EMBL/GenBank/DDBJ databases">
        <title>Complete genome sequence of Streptomyces fulvissimus.</title>
        <authorList>
            <person name="Myronovskyi M."/>
            <person name="Tokovenko B."/>
            <person name="Manderscheid N."/>
            <person name="Petzke L."/>
            <person name="Luzhetskyy A."/>
        </authorList>
    </citation>
    <scope>NUCLEOTIDE SEQUENCE [LARGE SCALE GENOMIC DNA]</scope>
    <source>
        <strain evidence="1 2">DSM 40593</strain>
    </source>
</reference>
<gene>
    <name evidence="1" type="ORF">SFUL_347</name>
</gene>
<dbReference type="RefSeq" id="WP_015606717.1">
    <property type="nucleotide sequence ID" value="NC_021177.1"/>
</dbReference>
<name>N0CGR4_STRMI</name>
<dbReference type="HOGENOM" id="CLU_434072_0_0_11"/>
<evidence type="ECO:0008006" key="3">
    <source>
        <dbReference type="Google" id="ProtNLM"/>
    </source>
</evidence>
<proteinExistence type="predicted"/>
<protein>
    <recommendedName>
        <fullName evidence="3">Tetratricopeptide repeat-containing protein</fullName>
    </recommendedName>
</protein>
<dbReference type="SUPFAM" id="SSF48452">
    <property type="entry name" value="TPR-like"/>
    <property type="match status" value="1"/>
</dbReference>